<name>A0A9W9CNH3_9PLEO</name>
<dbReference type="InterPro" id="IPR049556">
    <property type="entry name" value="PhiB"/>
</dbReference>
<sequence>MSLLKLLEYCIGCLLYRLRGYDHLCLFKTRAFAQQPKPSIPVTSPDCGPSGALLNKHYSKFGVGRFPTLTWENPNLNIKEYLILTEDPDAPLRKPNVHGIYLFIPPSVTSITNDDLELVSEGEDGVKSIKAGYRVGKNRRDVVYILPRPPLGHGPHRYFFEVVGLSEKLDQASLSKVPTKKEVEDAIVGKVVAWGMWEARFEHRWND</sequence>
<dbReference type="CDD" id="cd00457">
    <property type="entry name" value="PEBP"/>
    <property type="match status" value="1"/>
</dbReference>
<comment type="caution">
    <text evidence="1">The sequence shown here is derived from an EMBL/GenBank/DDBJ whole genome shotgun (WGS) entry which is preliminary data.</text>
</comment>
<dbReference type="AlphaFoldDB" id="A0A9W9CNH3"/>
<protein>
    <recommendedName>
        <fullName evidence="3">PEBP-like protein</fullName>
    </recommendedName>
</protein>
<dbReference type="Gene3D" id="3.90.280.10">
    <property type="entry name" value="PEBP-like"/>
    <property type="match status" value="1"/>
</dbReference>
<dbReference type="PANTHER" id="PTHR30289">
    <property type="entry name" value="UNCHARACTERIZED PROTEIN YBCL-RELATED"/>
    <property type="match status" value="1"/>
</dbReference>
<gene>
    <name evidence="1" type="ORF">N0V83_003249</name>
</gene>
<keyword evidence="2" id="KW-1185">Reference proteome</keyword>
<reference evidence="1" key="1">
    <citation type="submission" date="2022-10" db="EMBL/GenBank/DDBJ databases">
        <title>Tapping the CABI collections for fungal endophytes: first genome assemblies for Collariella, Neodidymelliopsis, Ascochyta clinopodiicola, Didymella pomorum, Didymosphaeria variabile, Neocosmospora piperis and Neocucurbitaria cava.</title>
        <authorList>
            <person name="Hill R."/>
        </authorList>
    </citation>
    <scope>NUCLEOTIDE SEQUENCE</scope>
    <source>
        <strain evidence="1">IMI 356814</strain>
    </source>
</reference>
<dbReference type="InterPro" id="IPR008914">
    <property type="entry name" value="PEBP"/>
</dbReference>
<dbReference type="EMBL" id="JAPEUY010000005">
    <property type="protein sequence ID" value="KAJ4372958.1"/>
    <property type="molecule type" value="Genomic_DNA"/>
</dbReference>
<evidence type="ECO:0000313" key="2">
    <source>
        <dbReference type="Proteomes" id="UP001140560"/>
    </source>
</evidence>
<dbReference type="Pfam" id="PF01161">
    <property type="entry name" value="PBP"/>
    <property type="match status" value="1"/>
</dbReference>
<evidence type="ECO:0000313" key="1">
    <source>
        <dbReference type="EMBL" id="KAJ4372958.1"/>
    </source>
</evidence>
<accession>A0A9W9CNH3</accession>
<dbReference type="Proteomes" id="UP001140560">
    <property type="component" value="Unassembled WGS sequence"/>
</dbReference>
<dbReference type="SUPFAM" id="SSF49777">
    <property type="entry name" value="PEBP-like"/>
    <property type="match status" value="1"/>
</dbReference>
<dbReference type="PANTHER" id="PTHR30289:SF1">
    <property type="entry name" value="PEBP (PHOSPHATIDYLETHANOLAMINE-BINDING PROTEIN) FAMILY PROTEIN"/>
    <property type="match status" value="1"/>
</dbReference>
<dbReference type="InterPro" id="IPR036610">
    <property type="entry name" value="PEBP-like_sf"/>
</dbReference>
<organism evidence="1 2">
    <name type="scientific">Neocucurbitaria cava</name>
    <dbReference type="NCBI Taxonomy" id="798079"/>
    <lineage>
        <taxon>Eukaryota</taxon>
        <taxon>Fungi</taxon>
        <taxon>Dikarya</taxon>
        <taxon>Ascomycota</taxon>
        <taxon>Pezizomycotina</taxon>
        <taxon>Dothideomycetes</taxon>
        <taxon>Pleosporomycetidae</taxon>
        <taxon>Pleosporales</taxon>
        <taxon>Pleosporineae</taxon>
        <taxon>Cucurbitariaceae</taxon>
        <taxon>Neocucurbitaria</taxon>
    </lineage>
</organism>
<proteinExistence type="predicted"/>
<evidence type="ECO:0008006" key="3">
    <source>
        <dbReference type="Google" id="ProtNLM"/>
    </source>
</evidence>
<dbReference type="OrthoDB" id="10251855at2759"/>